<dbReference type="SUPFAM" id="SSF160363">
    <property type="entry name" value="MTH889-like"/>
    <property type="match status" value="1"/>
</dbReference>
<gene>
    <name evidence="1" type="ORF">GCM10023094_34160</name>
</gene>
<dbReference type="PANTHER" id="PTHR42240:SF1">
    <property type="entry name" value="DUF211 DOMAIN-CONTAINING PROTEIN"/>
    <property type="match status" value="1"/>
</dbReference>
<protein>
    <recommendedName>
        <fullName evidence="3">BON domain-containing protein</fullName>
    </recommendedName>
</protein>
<sequence length="93" mass="9960">MPIRRLELDVDTTVDGPAMVDLAHRLETVQGVEGVTLTVREIDIETVGLNVAIEGPDIDVDLVFGAIEKSGAVLHNINEVCAGNRAVGRVTNR</sequence>
<comment type="caution">
    <text evidence="1">The sequence shown here is derived from an EMBL/GenBank/DDBJ whole genome shotgun (WGS) entry which is preliminary data.</text>
</comment>
<accession>A0ABP8PAM7</accession>
<evidence type="ECO:0000313" key="1">
    <source>
        <dbReference type="EMBL" id="GAA4483090.1"/>
    </source>
</evidence>
<proteinExistence type="predicted"/>
<evidence type="ECO:0008006" key="3">
    <source>
        <dbReference type="Google" id="ProtNLM"/>
    </source>
</evidence>
<dbReference type="InterPro" id="IPR023129">
    <property type="entry name" value="MTH889-like_dom_sf"/>
</dbReference>
<keyword evidence="2" id="KW-1185">Reference proteome</keyword>
<name>A0ABP8PAM7_9NOCA</name>
<dbReference type="Gene3D" id="3.30.70.1340">
    <property type="entry name" value="MTH889-like domain"/>
    <property type="match status" value="1"/>
</dbReference>
<dbReference type="InterPro" id="IPR003831">
    <property type="entry name" value="DUF211"/>
</dbReference>
<dbReference type="PANTHER" id="PTHR42240">
    <property type="entry name" value="DUF211 DOMAIN-CONTAINING PROTEIN"/>
    <property type="match status" value="1"/>
</dbReference>
<dbReference type="Pfam" id="PF02680">
    <property type="entry name" value="DUF211"/>
    <property type="match status" value="1"/>
</dbReference>
<dbReference type="Proteomes" id="UP001501183">
    <property type="component" value="Unassembled WGS sequence"/>
</dbReference>
<reference evidence="2" key="1">
    <citation type="journal article" date="2019" name="Int. J. Syst. Evol. Microbiol.">
        <title>The Global Catalogue of Microorganisms (GCM) 10K type strain sequencing project: providing services to taxonomists for standard genome sequencing and annotation.</title>
        <authorList>
            <consortium name="The Broad Institute Genomics Platform"/>
            <consortium name="The Broad Institute Genome Sequencing Center for Infectious Disease"/>
            <person name="Wu L."/>
            <person name="Ma J."/>
        </authorList>
    </citation>
    <scope>NUCLEOTIDE SEQUENCE [LARGE SCALE GENOMIC DNA]</scope>
    <source>
        <strain evidence="2">JCM 32206</strain>
    </source>
</reference>
<dbReference type="EMBL" id="BAABFB010000051">
    <property type="protein sequence ID" value="GAA4483090.1"/>
    <property type="molecule type" value="Genomic_DNA"/>
</dbReference>
<dbReference type="RefSeq" id="WP_345347488.1">
    <property type="nucleotide sequence ID" value="NZ_BAABFB010000051.1"/>
</dbReference>
<evidence type="ECO:0000313" key="2">
    <source>
        <dbReference type="Proteomes" id="UP001501183"/>
    </source>
</evidence>
<organism evidence="1 2">
    <name type="scientific">Rhodococcus olei</name>
    <dbReference type="NCBI Taxonomy" id="2161675"/>
    <lineage>
        <taxon>Bacteria</taxon>
        <taxon>Bacillati</taxon>
        <taxon>Actinomycetota</taxon>
        <taxon>Actinomycetes</taxon>
        <taxon>Mycobacteriales</taxon>
        <taxon>Nocardiaceae</taxon>
        <taxon>Rhodococcus</taxon>
    </lineage>
</organism>